<reference evidence="2" key="1">
    <citation type="submission" date="2018-12" db="EMBL/GenBank/DDBJ databases">
        <title>Complete genome sequences of twenty non-typhoidal Salmonella isolates from Rwanda.</title>
        <authorList>
            <person name="Byukusenge M."/>
            <person name="Li L."/>
            <person name="Subhashinie K."/>
            <person name="Nzayirambaho M."/>
            <person name="Kuchipudi S.V."/>
            <person name="Jayarao B.M."/>
        </authorList>
    </citation>
    <scope>NUCLEOTIDE SEQUENCE</scope>
    <source>
        <strain evidence="1">RSE21</strain>
        <strain evidence="2">RSE40</strain>
        <plasmid evidence="1">pRSE21</plasmid>
        <plasmid evidence="2">pRSE40</plasmid>
    </source>
</reference>
<dbReference type="EMBL" id="CP034699">
    <property type="protein sequence ID" value="AZT44318.1"/>
    <property type="molecule type" value="Genomic_DNA"/>
</dbReference>
<sequence length="180" mass="20731">MAEVIFIIGPGGAGKSTTGVILSQLIGYKLLDLDTEFCDHIQNIRDYIRIYGYEAYLQKNSDLLELLLKKNADVNLLVILSSGFLSTDICENIVIKNRRIVEQRGMSILLLPSQNDIESLECIVKRQLQRGFSLTKEKEEKKFSQRFYEYIKLGDIKIFSMDTPEKIAHLVFDEIKNHRK</sequence>
<dbReference type="AlphaFoldDB" id="A0A3Q9MX81"/>
<geneLocation type="plasmid" evidence="1">
    <name>pRSE21</name>
</geneLocation>
<protein>
    <submittedName>
        <fullName evidence="2">Shikimate kinase</fullName>
    </submittedName>
</protein>
<proteinExistence type="predicted"/>
<accession>A0A3Q9MX81</accession>
<dbReference type="InterPro" id="IPR027417">
    <property type="entry name" value="P-loop_NTPase"/>
</dbReference>
<dbReference type="EMBL" id="CP034710">
    <property type="protein sequence ID" value="AZT39599.1"/>
    <property type="molecule type" value="Genomic_DNA"/>
</dbReference>
<keyword evidence="2" id="KW-0808">Transferase</keyword>
<dbReference type="GO" id="GO:0016301">
    <property type="term" value="F:kinase activity"/>
    <property type="evidence" value="ECO:0007669"/>
    <property type="project" value="UniProtKB-KW"/>
</dbReference>
<keyword evidence="2" id="KW-0614">Plasmid</keyword>
<organism evidence="2">
    <name type="scientific">Salmonella enterica subsp. enterica serovar Karamoja</name>
    <dbReference type="NCBI Taxonomy" id="2500153"/>
    <lineage>
        <taxon>Bacteria</taxon>
        <taxon>Pseudomonadati</taxon>
        <taxon>Pseudomonadota</taxon>
        <taxon>Gammaproteobacteria</taxon>
        <taxon>Enterobacterales</taxon>
        <taxon>Enterobacteriaceae</taxon>
        <taxon>Salmonella</taxon>
    </lineage>
</organism>
<dbReference type="SUPFAM" id="SSF52540">
    <property type="entry name" value="P-loop containing nucleoside triphosphate hydrolases"/>
    <property type="match status" value="1"/>
</dbReference>
<dbReference type="InterPro" id="IPR031322">
    <property type="entry name" value="Shikimate/glucono_kinase"/>
</dbReference>
<geneLocation type="plasmid" evidence="2">
    <name>pRSE40</name>
</geneLocation>
<gene>
    <name evidence="2" type="ORF">EL007_23950</name>
    <name evidence="1" type="ORF">ELZ88_23885</name>
</gene>
<dbReference type="Pfam" id="PF01202">
    <property type="entry name" value="SKI"/>
    <property type="match status" value="1"/>
</dbReference>
<dbReference type="Gene3D" id="3.40.50.300">
    <property type="entry name" value="P-loop containing nucleotide triphosphate hydrolases"/>
    <property type="match status" value="1"/>
</dbReference>
<evidence type="ECO:0000313" key="2">
    <source>
        <dbReference type="EMBL" id="AZT44318.1"/>
    </source>
</evidence>
<evidence type="ECO:0000313" key="1">
    <source>
        <dbReference type="EMBL" id="AZT39599.1"/>
    </source>
</evidence>
<name>A0A3Q9MX81_SALET</name>
<keyword evidence="2" id="KW-0418">Kinase</keyword>
<dbReference type="RefSeq" id="WP_168445559.1">
    <property type="nucleotide sequence ID" value="NZ_CP034699.1"/>
</dbReference>